<organism evidence="2">
    <name type="scientific">Rhizophora mucronata</name>
    <name type="common">Asiatic mangrove</name>
    <dbReference type="NCBI Taxonomy" id="61149"/>
    <lineage>
        <taxon>Eukaryota</taxon>
        <taxon>Viridiplantae</taxon>
        <taxon>Streptophyta</taxon>
        <taxon>Embryophyta</taxon>
        <taxon>Tracheophyta</taxon>
        <taxon>Spermatophyta</taxon>
        <taxon>Magnoliopsida</taxon>
        <taxon>eudicotyledons</taxon>
        <taxon>Gunneridae</taxon>
        <taxon>Pentapetalae</taxon>
        <taxon>rosids</taxon>
        <taxon>fabids</taxon>
        <taxon>Malpighiales</taxon>
        <taxon>Rhizophoraceae</taxon>
        <taxon>Rhizophora</taxon>
    </lineage>
</organism>
<proteinExistence type="predicted"/>
<sequence>MRQMYTCPHLYHSHLQSKSQK</sequence>
<feature type="region of interest" description="Disordered" evidence="1">
    <location>
        <begin position="1"/>
        <end position="21"/>
    </location>
</feature>
<reference evidence="2" key="1">
    <citation type="submission" date="2018-02" db="EMBL/GenBank/DDBJ databases">
        <title>Rhizophora mucronata_Transcriptome.</title>
        <authorList>
            <person name="Meera S.P."/>
            <person name="Sreeshan A."/>
            <person name="Augustine A."/>
        </authorList>
    </citation>
    <scope>NUCLEOTIDE SEQUENCE</scope>
    <source>
        <tissue evidence="2">Leaf</tissue>
    </source>
</reference>
<dbReference type="EMBL" id="GGEC01078234">
    <property type="protein sequence ID" value="MBX58718.1"/>
    <property type="molecule type" value="Transcribed_RNA"/>
</dbReference>
<protein>
    <submittedName>
        <fullName evidence="2">Uncharacterized protein</fullName>
    </submittedName>
</protein>
<accession>A0A2P2PVE8</accession>
<dbReference type="AlphaFoldDB" id="A0A2P2PVE8"/>
<evidence type="ECO:0000313" key="2">
    <source>
        <dbReference type="EMBL" id="MBX58718.1"/>
    </source>
</evidence>
<name>A0A2P2PVE8_RHIMU</name>
<evidence type="ECO:0000256" key="1">
    <source>
        <dbReference type="SAM" id="MobiDB-lite"/>
    </source>
</evidence>